<organism evidence="4 5">
    <name type="scientific">Mycobacterium intracellulare</name>
    <dbReference type="NCBI Taxonomy" id="1767"/>
    <lineage>
        <taxon>Bacteria</taxon>
        <taxon>Bacillati</taxon>
        <taxon>Actinomycetota</taxon>
        <taxon>Actinomycetes</taxon>
        <taxon>Mycobacteriales</taxon>
        <taxon>Mycobacteriaceae</taxon>
        <taxon>Mycobacterium</taxon>
        <taxon>Mycobacterium avium complex (MAC)</taxon>
    </lineage>
</organism>
<keyword evidence="2" id="KW-1133">Transmembrane helix</keyword>
<sequence length="280" mass="29876">MSTDISKRPAIISVDRHDTPPPTLLAPAGEPDTAKHTTGHGGPRLTATVRWVILIAVVLAVLLSGCTATTTGHPAAAPDLGRWQPPAILPQHLADLLLKENDVNTIAHTTTMEVRKPITQMWHDEDMVSNPSCLDPYQPAETTVYQGSNWTALQGQILNDAAPVAPEHALMQAVIGFRDADSAQQFFSQAKTRWSGCANQSITVTEPGHAPITWTFGAPQTTDTTMAVIQTQSARRGPTCQRAMGIANNVISDALWCGFDTATQASDIVSKTTAGILSQA</sequence>
<keyword evidence="2" id="KW-0812">Transmembrane</keyword>
<evidence type="ECO:0000259" key="3">
    <source>
        <dbReference type="Pfam" id="PF14032"/>
    </source>
</evidence>
<protein>
    <submittedName>
        <fullName evidence="4">Sensor domain-containing protein</fullName>
    </submittedName>
</protein>
<dbReference type="Gene3D" id="3.40.1000.70">
    <property type="entry name" value="PknH-like extracellular domain"/>
    <property type="match status" value="1"/>
</dbReference>
<evidence type="ECO:0000313" key="4">
    <source>
        <dbReference type="EMBL" id="MDV7014831.1"/>
    </source>
</evidence>
<dbReference type="Pfam" id="PF14032">
    <property type="entry name" value="PknH_C"/>
    <property type="match status" value="1"/>
</dbReference>
<gene>
    <name evidence="4" type="ORF">R4F53_21320</name>
</gene>
<dbReference type="InterPro" id="IPR038232">
    <property type="entry name" value="PknH-like_Extracell_sf"/>
</dbReference>
<dbReference type="InterPro" id="IPR026954">
    <property type="entry name" value="PknH-like_Extracell"/>
</dbReference>
<name>A0AAE4UBA5_MYCIT</name>
<keyword evidence="2" id="KW-0472">Membrane</keyword>
<proteinExistence type="predicted"/>
<accession>A0AAE4UBA5</accession>
<feature type="region of interest" description="Disordered" evidence="1">
    <location>
        <begin position="1"/>
        <end position="41"/>
    </location>
</feature>
<dbReference type="AlphaFoldDB" id="A0AAE4UBA5"/>
<dbReference type="RefSeq" id="WP_317728611.1">
    <property type="nucleotide sequence ID" value="NZ_JAWLLC010000027.1"/>
</dbReference>
<comment type="caution">
    <text evidence="4">The sequence shown here is derived from an EMBL/GenBank/DDBJ whole genome shotgun (WGS) entry which is preliminary data.</text>
</comment>
<reference evidence="4" key="1">
    <citation type="submission" date="2023-10" db="EMBL/GenBank/DDBJ databases">
        <title>Characterization and genome sequence of Mycobacterium intracellulare ABSURDO, a novel pathogenic isolate with three colony morphotypes that vary in growth and acid-fastness.</title>
        <authorList>
            <person name="Jude B.A."/>
            <person name="Robinson R.T."/>
        </authorList>
    </citation>
    <scope>NUCLEOTIDE SEQUENCE</scope>
    <source>
        <strain evidence="4">ABSURDO Component B</strain>
    </source>
</reference>
<evidence type="ECO:0000313" key="5">
    <source>
        <dbReference type="Proteomes" id="UP001187143"/>
    </source>
</evidence>
<dbReference type="EMBL" id="JAWLLD010000029">
    <property type="protein sequence ID" value="MDV7014831.1"/>
    <property type="molecule type" value="Genomic_DNA"/>
</dbReference>
<dbReference type="Proteomes" id="UP001187143">
    <property type="component" value="Unassembled WGS sequence"/>
</dbReference>
<feature type="domain" description="PknH-like extracellular" evidence="3">
    <location>
        <begin position="91"/>
        <end position="272"/>
    </location>
</feature>
<evidence type="ECO:0000256" key="1">
    <source>
        <dbReference type="SAM" id="MobiDB-lite"/>
    </source>
</evidence>
<feature type="transmembrane region" description="Helical" evidence="2">
    <location>
        <begin position="51"/>
        <end position="70"/>
    </location>
</feature>
<evidence type="ECO:0000256" key="2">
    <source>
        <dbReference type="SAM" id="Phobius"/>
    </source>
</evidence>